<sequence>MSENDSRPDRLQALRARAESAATRADRVKTELLLAEELWLKDPASAKPLLTQAFADAGATGATTDWLRAASMLSELLRRSGDLDGSARHAELILRIAKTTGDKRTRATGLNLVGMIHQERGELQRALECFEEFLQASRDSGFAQGERSALSQLAGVYGLRGELDKALSCNRQCLEASIAAGDTFGRAIDLHNIGWTLESMGRWTEATEHFHRTIALCEEYNYRDLLLSARMQLGELSLNRSDLENAAFMFRVVVDSERTTQQAGRLYREALSNLGWTHFRAGDLAPAEATLAEVVRLGELAGDRCVLATACRRRAELAIAQGRLDDASAMLIPASRHAVDLNLQKEQGHVLRVEARLATARSDANLALDLFARSEAALEPLGETFDLALARLQRGRLLIDLGRSEEARTLLQTALLTFRRLAVVAEAEEAGGLLYRLEMRADRDSALAQGLTDLAALALTPEQFIERALKTLCLNLQYDQGVILVAGKPMALRGQPDLSGLARRRATLSQTDHELLLPVRQDRRLLGILWLGRKGPLPTRVDSEQLDIVSRALVPTLVRLRELARDAGKSAAIPGLRFRGVIGGNRDMLDVLADVVRFAAAAVPVLIRGESGTGKELVARALHESGPRADRPFVTVNCAAVPEHLLEAEFFGVEEGAATGVASRPGKFEMARAGTIFLDEIGDMSAPLQAKLLRVIEDKEVTRVGGIRTTQVDLRVVAATNMDIEAREHEGLFRRDLLYRLNTVMHTLPPLRRRREDLPALTSYFIARTAQEYDRPARRASSEVLALLAESPWPGNIRQLKHVIERAVIVARGETIVADDLPSELRQARNLTSPVEPTVSMRGVRRRAADEAERVALLDVLGRANGSASAAARLVGCSRTHFYRLLRKHRISN</sequence>
<evidence type="ECO:0000256" key="3">
    <source>
        <dbReference type="ARBA" id="ARBA00023015"/>
    </source>
</evidence>
<keyword evidence="2" id="KW-0067">ATP-binding</keyword>
<dbReference type="PROSITE" id="PS50005">
    <property type="entry name" value="TPR"/>
    <property type="match status" value="1"/>
</dbReference>
<dbReference type="SMART" id="SM00382">
    <property type="entry name" value="AAA"/>
    <property type="match status" value="1"/>
</dbReference>
<dbReference type="InterPro" id="IPR002078">
    <property type="entry name" value="Sigma_54_int"/>
</dbReference>
<keyword evidence="3" id="KW-0805">Transcription regulation</keyword>
<dbReference type="Gene3D" id="1.10.10.60">
    <property type="entry name" value="Homeodomain-like"/>
    <property type="match status" value="1"/>
</dbReference>
<dbReference type="SUPFAM" id="SSF46689">
    <property type="entry name" value="Homeodomain-like"/>
    <property type="match status" value="1"/>
</dbReference>
<dbReference type="PROSITE" id="PS00675">
    <property type="entry name" value="SIGMA54_INTERACT_1"/>
    <property type="match status" value="1"/>
</dbReference>
<protein>
    <submittedName>
        <fullName evidence="7">Tetratricopeptide repeat protein</fullName>
    </submittedName>
</protein>
<dbReference type="InterPro" id="IPR025944">
    <property type="entry name" value="Sigma_54_int_dom_CS"/>
</dbReference>
<keyword evidence="4" id="KW-0804">Transcription</keyword>
<dbReference type="Gene3D" id="1.25.40.10">
    <property type="entry name" value="Tetratricopeptide repeat domain"/>
    <property type="match status" value="2"/>
</dbReference>
<dbReference type="InterPro" id="IPR019734">
    <property type="entry name" value="TPR_rpt"/>
</dbReference>
<proteinExistence type="predicted"/>
<dbReference type="GO" id="GO:0006355">
    <property type="term" value="P:regulation of DNA-templated transcription"/>
    <property type="evidence" value="ECO:0007669"/>
    <property type="project" value="InterPro"/>
</dbReference>
<dbReference type="Pfam" id="PF25601">
    <property type="entry name" value="AAA_lid_14"/>
    <property type="match status" value="1"/>
</dbReference>
<dbReference type="SUPFAM" id="SSF52540">
    <property type="entry name" value="P-loop containing nucleoside triphosphate hydrolases"/>
    <property type="match status" value="1"/>
</dbReference>
<dbReference type="Pfam" id="PF00158">
    <property type="entry name" value="Sigma54_activat"/>
    <property type="match status" value="1"/>
</dbReference>
<dbReference type="PROSITE" id="PS50045">
    <property type="entry name" value="SIGMA54_INTERACT_4"/>
    <property type="match status" value="1"/>
</dbReference>
<keyword evidence="5" id="KW-0802">TPR repeat</keyword>
<dbReference type="EMBL" id="VGIR01000089">
    <property type="protein sequence ID" value="MBM3332453.1"/>
    <property type="molecule type" value="Genomic_DNA"/>
</dbReference>
<dbReference type="SMART" id="SM00028">
    <property type="entry name" value="TPR"/>
    <property type="match status" value="6"/>
</dbReference>
<dbReference type="Gene3D" id="3.40.50.300">
    <property type="entry name" value="P-loop containing nucleotide triphosphate hydrolases"/>
    <property type="match status" value="1"/>
</dbReference>
<dbReference type="InterPro" id="IPR027417">
    <property type="entry name" value="P-loop_NTPase"/>
</dbReference>
<feature type="repeat" description="TPR" evidence="5">
    <location>
        <begin position="107"/>
        <end position="140"/>
    </location>
</feature>
<evidence type="ECO:0000313" key="8">
    <source>
        <dbReference type="Proteomes" id="UP000779900"/>
    </source>
</evidence>
<evidence type="ECO:0000256" key="5">
    <source>
        <dbReference type="PROSITE-ProRule" id="PRU00339"/>
    </source>
</evidence>
<dbReference type="InterPro" id="IPR009057">
    <property type="entry name" value="Homeodomain-like_sf"/>
</dbReference>
<dbReference type="Gene3D" id="1.10.8.60">
    <property type="match status" value="1"/>
</dbReference>
<dbReference type="InterPro" id="IPR011990">
    <property type="entry name" value="TPR-like_helical_dom_sf"/>
</dbReference>
<dbReference type="InterPro" id="IPR058031">
    <property type="entry name" value="AAA_lid_NorR"/>
</dbReference>
<organism evidence="7 8">
    <name type="scientific">candidate division WOR-3 bacterium</name>
    <dbReference type="NCBI Taxonomy" id="2052148"/>
    <lineage>
        <taxon>Bacteria</taxon>
        <taxon>Bacteria division WOR-3</taxon>
    </lineage>
</organism>
<evidence type="ECO:0000256" key="1">
    <source>
        <dbReference type="ARBA" id="ARBA00022741"/>
    </source>
</evidence>
<dbReference type="GO" id="GO:0005524">
    <property type="term" value="F:ATP binding"/>
    <property type="evidence" value="ECO:0007669"/>
    <property type="project" value="UniProtKB-KW"/>
</dbReference>
<dbReference type="Pfam" id="PF13424">
    <property type="entry name" value="TPR_12"/>
    <property type="match status" value="1"/>
</dbReference>
<evidence type="ECO:0000256" key="4">
    <source>
        <dbReference type="ARBA" id="ARBA00023163"/>
    </source>
</evidence>
<dbReference type="Proteomes" id="UP000779900">
    <property type="component" value="Unassembled WGS sequence"/>
</dbReference>
<dbReference type="InterPro" id="IPR003593">
    <property type="entry name" value="AAA+_ATPase"/>
</dbReference>
<accession>A0A937XIR4</accession>
<dbReference type="AlphaFoldDB" id="A0A937XIR4"/>
<dbReference type="PANTHER" id="PTHR32071">
    <property type="entry name" value="TRANSCRIPTIONAL REGULATORY PROTEIN"/>
    <property type="match status" value="1"/>
</dbReference>
<gene>
    <name evidence="7" type="ORF">FJY68_11510</name>
</gene>
<keyword evidence="1" id="KW-0547">Nucleotide-binding</keyword>
<dbReference type="FunFam" id="3.40.50.300:FF:000006">
    <property type="entry name" value="DNA-binding transcriptional regulator NtrC"/>
    <property type="match status" value="1"/>
</dbReference>
<dbReference type="SUPFAM" id="SSF48452">
    <property type="entry name" value="TPR-like"/>
    <property type="match status" value="2"/>
</dbReference>
<dbReference type="CDD" id="cd00009">
    <property type="entry name" value="AAA"/>
    <property type="match status" value="1"/>
</dbReference>
<dbReference type="InterPro" id="IPR025662">
    <property type="entry name" value="Sigma_54_int_dom_ATP-bd_1"/>
</dbReference>
<reference evidence="7" key="1">
    <citation type="submission" date="2019-03" db="EMBL/GenBank/DDBJ databases">
        <title>Lake Tanganyika Metagenome-Assembled Genomes (MAGs).</title>
        <authorList>
            <person name="Tran P."/>
        </authorList>
    </citation>
    <scope>NUCLEOTIDE SEQUENCE</scope>
    <source>
        <strain evidence="7">K_DeepCast_150m_m2_040</strain>
    </source>
</reference>
<name>A0A937XIR4_UNCW3</name>
<evidence type="ECO:0000256" key="2">
    <source>
        <dbReference type="ARBA" id="ARBA00022840"/>
    </source>
</evidence>
<evidence type="ECO:0000259" key="6">
    <source>
        <dbReference type="PROSITE" id="PS50045"/>
    </source>
</evidence>
<comment type="caution">
    <text evidence="7">The sequence shown here is derived from an EMBL/GenBank/DDBJ whole genome shotgun (WGS) entry which is preliminary data.</text>
</comment>
<dbReference type="PROSITE" id="PS00688">
    <property type="entry name" value="SIGMA54_INTERACT_3"/>
    <property type="match status" value="1"/>
</dbReference>
<feature type="domain" description="Sigma-54 factor interaction" evidence="6">
    <location>
        <begin position="581"/>
        <end position="809"/>
    </location>
</feature>
<evidence type="ECO:0000313" key="7">
    <source>
        <dbReference type="EMBL" id="MBM3332453.1"/>
    </source>
</evidence>